<keyword evidence="3" id="KW-0238">DNA-binding</keyword>
<sequence length="130" mass="15150">MTITNLTNTRIDKWLWAARFFKTRSLATNAVELGRILQNEQRIKPAHAVKVGDMLEIHHAEQIWQVEVLRIMEVRSSATIAQTMYAETAESITKRQQRAEHKRLHTEPAAQLQQRPTKRQRRQLANVSVE</sequence>
<dbReference type="Gene3D" id="3.10.290.10">
    <property type="entry name" value="RNA-binding S4 domain"/>
    <property type="match status" value="1"/>
</dbReference>
<organism evidence="7 8">
    <name type="scientific">Undibacterium seohonense</name>
    <dbReference type="NCBI Taxonomy" id="1344950"/>
    <lineage>
        <taxon>Bacteria</taxon>
        <taxon>Pseudomonadati</taxon>
        <taxon>Pseudomonadota</taxon>
        <taxon>Betaproteobacteria</taxon>
        <taxon>Burkholderiales</taxon>
        <taxon>Oxalobacteraceae</taxon>
        <taxon>Undibacterium</taxon>
    </lineage>
</organism>
<dbReference type="InterPro" id="IPR002942">
    <property type="entry name" value="S4_RNA-bd"/>
</dbReference>
<feature type="region of interest" description="Disordered" evidence="5">
    <location>
        <begin position="91"/>
        <end position="130"/>
    </location>
</feature>
<dbReference type="InterPro" id="IPR036986">
    <property type="entry name" value="S4_RNA-bd_sf"/>
</dbReference>
<comment type="similarity">
    <text evidence="1">Belongs to the HSP15 family.</text>
</comment>
<proteinExistence type="inferred from homology"/>
<accession>A0ABR6X2A2</accession>
<evidence type="ECO:0000256" key="1">
    <source>
        <dbReference type="ARBA" id="ARBA00008396"/>
    </source>
</evidence>
<protein>
    <submittedName>
        <fullName evidence="7">RNA-binding S4 domain-containing protein</fullName>
    </submittedName>
</protein>
<dbReference type="SUPFAM" id="SSF55174">
    <property type="entry name" value="Alpha-L RNA-binding motif"/>
    <property type="match status" value="1"/>
</dbReference>
<keyword evidence="2 4" id="KW-0694">RNA-binding</keyword>
<keyword evidence="8" id="KW-1185">Reference proteome</keyword>
<dbReference type="CDD" id="cd00165">
    <property type="entry name" value="S4"/>
    <property type="match status" value="1"/>
</dbReference>
<dbReference type="InterPro" id="IPR025708">
    <property type="entry name" value="HSP15"/>
</dbReference>
<evidence type="ECO:0000256" key="5">
    <source>
        <dbReference type="SAM" id="MobiDB-lite"/>
    </source>
</evidence>
<evidence type="ECO:0000256" key="2">
    <source>
        <dbReference type="ARBA" id="ARBA00022884"/>
    </source>
</evidence>
<comment type="caution">
    <text evidence="7">The sequence shown here is derived from an EMBL/GenBank/DDBJ whole genome shotgun (WGS) entry which is preliminary data.</text>
</comment>
<dbReference type="SMART" id="SM00363">
    <property type="entry name" value="S4"/>
    <property type="match status" value="1"/>
</dbReference>
<dbReference type="EMBL" id="JACOFW010000005">
    <property type="protein sequence ID" value="MBC3806937.1"/>
    <property type="molecule type" value="Genomic_DNA"/>
</dbReference>
<dbReference type="PROSITE" id="PS50889">
    <property type="entry name" value="S4"/>
    <property type="match status" value="1"/>
</dbReference>
<evidence type="ECO:0000259" key="6">
    <source>
        <dbReference type="SMART" id="SM00363"/>
    </source>
</evidence>
<dbReference type="Pfam" id="PF01479">
    <property type="entry name" value="S4"/>
    <property type="match status" value="1"/>
</dbReference>
<dbReference type="RefSeq" id="WP_186922029.1">
    <property type="nucleotide sequence ID" value="NZ_JACOFW010000005.1"/>
</dbReference>
<evidence type="ECO:0000256" key="3">
    <source>
        <dbReference type="ARBA" id="ARBA00023125"/>
    </source>
</evidence>
<dbReference type="PIRSF" id="PIRSF016821">
    <property type="entry name" value="HSP15"/>
    <property type="match status" value="1"/>
</dbReference>
<feature type="domain" description="RNA-binding S4" evidence="6">
    <location>
        <begin position="9"/>
        <end position="63"/>
    </location>
</feature>
<gene>
    <name evidence="7" type="ORF">H8K52_06205</name>
</gene>
<evidence type="ECO:0000313" key="8">
    <source>
        <dbReference type="Proteomes" id="UP000648257"/>
    </source>
</evidence>
<evidence type="ECO:0000256" key="4">
    <source>
        <dbReference type="PROSITE-ProRule" id="PRU00182"/>
    </source>
</evidence>
<reference evidence="7 8" key="1">
    <citation type="submission" date="2020-08" db="EMBL/GenBank/DDBJ databases">
        <title>Novel species isolated from subtropical streams in China.</title>
        <authorList>
            <person name="Lu H."/>
        </authorList>
    </citation>
    <scope>NUCLEOTIDE SEQUENCE [LARGE SCALE GENOMIC DNA]</scope>
    <source>
        <strain evidence="7 8">KACC 16656</strain>
    </source>
</reference>
<evidence type="ECO:0000313" key="7">
    <source>
        <dbReference type="EMBL" id="MBC3806937.1"/>
    </source>
</evidence>
<name>A0ABR6X2A2_9BURK</name>
<dbReference type="Proteomes" id="UP000648257">
    <property type="component" value="Unassembled WGS sequence"/>
</dbReference>